<dbReference type="AlphaFoldDB" id="A0A7Z0EPH7"/>
<accession>A0A7Z0EPH7</accession>
<reference evidence="3 4" key="1">
    <citation type="submission" date="2020-07" db="EMBL/GenBank/DDBJ databases">
        <title>Sequencing the genomes of 1000 actinobacteria strains.</title>
        <authorList>
            <person name="Klenk H.-P."/>
        </authorList>
    </citation>
    <scope>NUCLEOTIDE SEQUENCE [LARGE SCALE GENOMIC DNA]</scope>
    <source>
        <strain evidence="3 4">DSM 44442</strain>
    </source>
</reference>
<name>A0A7Z0EPH7_9ACTN</name>
<evidence type="ECO:0000313" key="3">
    <source>
        <dbReference type="EMBL" id="NYJ35694.1"/>
    </source>
</evidence>
<evidence type="ECO:0000256" key="2">
    <source>
        <dbReference type="SAM" id="Phobius"/>
    </source>
</evidence>
<proteinExistence type="predicted"/>
<feature type="region of interest" description="Disordered" evidence="1">
    <location>
        <begin position="61"/>
        <end position="88"/>
    </location>
</feature>
<feature type="compositionally biased region" description="Basic and acidic residues" evidence="1">
    <location>
        <begin position="61"/>
        <end position="78"/>
    </location>
</feature>
<feature type="transmembrane region" description="Helical" evidence="2">
    <location>
        <begin position="6"/>
        <end position="28"/>
    </location>
</feature>
<keyword evidence="2" id="KW-0472">Membrane</keyword>
<comment type="caution">
    <text evidence="3">The sequence shown here is derived from an EMBL/GenBank/DDBJ whole genome shotgun (WGS) entry which is preliminary data.</text>
</comment>
<dbReference type="RefSeq" id="WP_179825012.1">
    <property type="nucleotide sequence ID" value="NZ_JACCFS010000001.1"/>
</dbReference>
<organism evidence="3 4">
    <name type="scientific">Nocardiopsis aegyptia</name>
    <dbReference type="NCBI Taxonomy" id="220378"/>
    <lineage>
        <taxon>Bacteria</taxon>
        <taxon>Bacillati</taxon>
        <taxon>Actinomycetota</taxon>
        <taxon>Actinomycetes</taxon>
        <taxon>Streptosporangiales</taxon>
        <taxon>Nocardiopsidaceae</taxon>
        <taxon>Nocardiopsis</taxon>
    </lineage>
</organism>
<dbReference type="EMBL" id="JACCFS010000001">
    <property type="protein sequence ID" value="NYJ35694.1"/>
    <property type="molecule type" value="Genomic_DNA"/>
</dbReference>
<gene>
    <name evidence="3" type="ORF">HNR10_003575</name>
</gene>
<dbReference type="Proteomes" id="UP000572051">
    <property type="component" value="Unassembled WGS sequence"/>
</dbReference>
<protein>
    <submittedName>
        <fullName evidence="3">Uncharacterized protein</fullName>
    </submittedName>
</protein>
<keyword evidence="2" id="KW-1133">Transmembrane helix</keyword>
<keyword evidence="4" id="KW-1185">Reference proteome</keyword>
<keyword evidence="2" id="KW-0812">Transmembrane</keyword>
<evidence type="ECO:0000256" key="1">
    <source>
        <dbReference type="SAM" id="MobiDB-lite"/>
    </source>
</evidence>
<sequence>MDPQDRNALILLAAGVLVLAVIGLVAFLSTRASRGADPEFWGHDATPWYLDLFGALSGLRESREQEHRRRQERPDRGAGRAGTPTALV</sequence>
<evidence type="ECO:0000313" key="4">
    <source>
        <dbReference type="Proteomes" id="UP000572051"/>
    </source>
</evidence>